<dbReference type="RefSeq" id="WP_330151613.1">
    <property type="nucleotide sequence ID" value="NZ_JAUZMZ010000034.1"/>
</dbReference>
<reference evidence="13 14" key="1">
    <citation type="submission" date="2023-08" db="EMBL/GenBank/DDBJ databases">
        <authorList>
            <person name="Girao M."/>
            <person name="Carvalho M.F."/>
        </authorList>
    </citation>
    <scope>NUCLEOTIDE SEQUENCE [LARGE SCALE GENOMIC DNA]</scope>
    <source>
        <strain evidence="13 14">CC-R104</strain>
    </source>
</reference>
<evidence type="ECO:0000256" key="10">
    <source>
        <dbReference type="ARBA" id="ARBA00048109"/>
    </source>
</evidence>
<evidence type="ECO:0000259" key="12">
    <source>
        <dbReference type="Pfam" id="PF06974"/>
    </source>
</evidence>
<evidence type="ECO:0000256" key="6">
    <source>
        <dbReference type="ARBA" id="ARBA00022679"/>
    </source>
</evidence>
<comment type="pathway">
    <text evidence="2">Lipid metabolism.</text>
</comment>
<dbReference type="InterPro" id="IPR009721">
    <property type="entry name" value="O-acyltransferase_WSD1_C"/>
</dbReference>
<evidence type="ECO:0000313" key="14">
    <source>
        <dbReference type="Proteomes" id="UP001331936"/>
    </source>
</evidence>
<comment type="pathway">
    <text evidence="1">Glycerolipid metabolism; triacylglycerol biosynthesis.</text>
</comment>
<evidence type="ECO:0000259" key="11">
    <source>
        <dbReference type="Pfam" id="PF03007"/>
    </source>
</evidence>
<sequence>MWVFGPGDDIGDSLEHAEIVEWVSARLSRSRVFTDVVEFHTPLAYPSWRSVADVRVEEHIHCIDLDGGGWGALRRELVRILAAPMDLRRPLWEIYALTGSRAVPGIEDGSTFMALKFHHAMGDGVEAVAIGRKLFDAPDAPVGADDGDENSMTPPGFVRQVGALPGQLAKMFRAARRARKAVAELDSLDIRGELPSLPTARPNRFNQLSRNADLVFDLARWPLGTVQAARAALPGATVNDFALAVIAGAVRAYLGEHDELDGSSVVVAVPMSLTPVAARATAKDEVSNQFGMILVDLQVDEPDPLVRFAGIVAGTMHGKRRSRSPQVLAATTALDDYPWWAAKRVIASTRRAVKKGTSVAANALVTNVPRGSADVQMCGRSGISAFGVVSVQPGLAFAVASLGDELTISFTATRAAIPGSHRFRELLDDSFAELVGALQGSKENRSDLVN</sequence>
<gene>
    <name evidence="13" type="ORF">Q8814_08720</name>
</gene>
<keyword evidence="7" id="KW-0319">Glycerol metabolism</keyword>
<evidence type="ECO:0000256" key="9">
    <source>
        <dbReference type="ARBA" id="ARBA00023315"/>
    </source>
</evidence>
<dbReference type="InterPro" id="IPR004255">
    <property type="entry name" value="O-acyltransferase_WSD1_N"/>
</dbReference>
<comment type="caution">
    <text evidence="13">The sequence shown here is derived from an EMBL/GenBank/DDBJ whole genome shotgun (WGS) entry which is preliminary data.</text>
</comment>
<evidence type="ECO:0000256" key="2">
    <source>
        <dbReference type="ARBA" id="ARBA00005189"/>
    </source>
</evidence>
<dbReference type="Proteomes" id="UP001331936">
    <property type="component" value="Unassembled WGS sequence"/>
</dbReference>
<evidence type="ECO:0000313" key="13">
    <source>
        <dbReference type="EMBL" id="MEE2032189.1"/>
    </source>
</evidence>
<proteinExistence type="inferred from homology"/>
<name>A0ABU7JRQ9_9NOCA</name>
<keyword evidence="14" id="KW-1185">Reference proteome</keyword>
<evidence type="ECO:0000256" key="1">
    <source>
        <dbReference type="ARBA" id="ARBA00004771"/>
    </source>
</evidence>
<dbReference type="InterPro" id="IPR045034">
    <property type="entry name" value="O-acyltransferase_WSD1-like"/>
</dbReference>
<dbReference type="PANTHER" id="PTHR31650:SF1">
    <property type="entry name" value="WAX ESTER SYNTHASE_DIACYLGLYCEROL ACYLTRANSFERASE 4-RELATED"/>
    <property type="match status" value="1"/>
</dbReference>
<dbReference type="Pfam" id="PF06974">
    <property type="entry name" value="WS_DGAT_C"/>
    <property type="match status" value="1"/>
</dbReference>
<accession>A0ABU7JRQ9</accession>
<keyword evidence="9" id="KW-0012">Acyltransferase</keyword>
<feature type="domain" description="O-acyltransferase WSD1-like N-terminal" evidence="11">
    <location>
        <begin position="17"/>
        <end position="241"/>
    </location>
</feature>
<dbReference type="Pfam" id="PF03007">
    <property type="entry name" value="WS_DGAT_cat"/>
    <property type="match status" value="1"/>
</dbReference>
<dbReference type="EMBL" id="JAUZMZ010000034">
    <property type="protein sequence ID" value="MEE2032189.1"/>
    <property type="molecule type" value="Genomic_DNA"/>
</dbReference>
<keyword evidence="5" id="KW-0444">Lipid biosynthesis</keyword>
<comment type="catalytic activity">
    <reaction evidence="10">
        <text>an acyl-CoA + a 1,2-diacyl-sn-glycerol = a triacyl-sn-glycerol + CoA</text>
        <dbReference type="Rhea" id="RHEA:10868"/>
        <dbReference type="ChEBI" id="CHEBI:17815"/>
        <dbReference type="ChEBI" id="CHEBI:57287"/>
        <dbReference type="ChEBI" id="CHEBI:58342"/>
        <dbReference type="ChEBI" id="CHEBI:64615"/>
        <dbReference type="EC" id="2.3.1.20"/>
    </reaction>
</comment>
<dbReference type="PANTHER" id="PTHR31650">
    <property type="entry name" value="O-ACYLTRANSFERASE (WSD1-LIKE) FAMILY PROTEIN"/>
    <property type="match status" value="1"/>
</dbReference>
<organism evidence="13 14">
    <name type="scientific">Rhodococcus chondri</name>
    <dbReference type="NCBI Taxonomy" id="3065941"/>
    <lineage>
        <taxon>Bacteria</taxon>
        <taxon>Bacillati</taxon>
        <taxon>Actinomycetota</taxon>
        <taxon>Actinomycetes</taxon>
        <taxon>Mycobacteriales</taxon>
        <taxon>Nocardiaceae</taxon>
        <taxon>Rhodococcus</taxon>
    </lineage>
</organism>
<evidence type="ECO:0000256" key="5">
    <source>
        <dbReference type="ARBA" id="ARBA00022516"/>
    </source>
</evidence>
<evidence type="ECO:0000256" key="7">
    <source>
        <dbReference type="ARBA" id="ARBA00022798"/>
    </source>
</evidence>
<evidence type="ECO:0000256" key="4">
    <source>
        <dbReference type="ARBA" id="ARBA00013244"/>
    </source>
</evidence>
<keyword evidence="6" id="KW-0808">Transferase</keyword>
<comment type="similarity">
    <text evidence="3">Belongs to the long-chain O-acyltransferase family.</text>
</comment>
<dbReference type="EC" id="2.3.1.20" evidence="4"/>
<protein>
    <recommendedName>
        <fullName evidence="4">diacylglycerol O-acyltransferase</fullName>
        <ecNumber evidence="4">2.3.1.20</ecNumber>
    </recommendedName>
</protein>
<keyword evidence="8" id="KW-0443">Lipid metabolism</keyword>
<feature type="domain" description="O-acyltransferase WSD1 C-terminal" evidence="12">
    <location>
        <begin position="287"/>
        <end position="434"/>
    </location>
</feature>
<evidence type="ECO:0000256" key="8">
    <source>
        <dbReference type="ARBA" id="ARBA00023098"/>
    </source>
</evidence>
<evidence type="ECO:0000256" key="3">
    <source>
        <dbReference type="ARBA" id="ARBA00009587"/>
    </source>
</evidence>